<dbReference type="Proteomes" id="UP001164929">
    <property type="component" value="Chromosome 11"/>
</dbReference>
<reference evidence="1" key="1">
    <citation type="journal article" date="2023" name="Mol. Ecol. Resour.">
        <title>Chromosome-level genome assembly of a triploid poplar Populus alba 'Berolinensis'.</title>
        <authorList>
            <person name="Chen S."/>
            <person name="Yu Y."/>
            <person name="Wang X."/>
            <person name="Wang S."/>
            <person name="Zhang T."/>
            <person name="Zhou Y."/>
            <person name="He R."/>
            <person name="Meng N."/>
            <person name="Wang Y."/>
            <person name="Liu W."/>
            <person name="Liu Z."/>
            <person name="Liu J."/>
            <person name="Guo Q."/>
            <person name="Huang H."/>
            <person name="Sederoff R.R."/>
            <person name="Wang G."/>
            <person name="Qu G."/>
            <person name="Chen S."/>
        </authorList>
    </citation>
    <scope>NUCLEOTIDE SEQUENCE</scope>
    <source>
        <strain evidence="1">SC-2020</strain>
    </source>
</reference>
<keyword evidence="2" id="KW-1185">Reference proteome</keyword>
<accession>A0AAD6M7Q8</accession>
<gene>
    <name evidence="1" type="ORF">NC653_028168</name>
</gene>
<sequence>MTLTAVGVKRQVAFLVRSVMNQSMHVFRLGSRNQNIPCLGSMYRVPRCFFAGSTCPTLPADVNNDIAPTMDHLATPIAVIPSVSV</sequence>
<evidence type="ECO:0000313" key="2">
    <source>
        <dbReference type="Proteomes" id="UP001164929"/>
    </source>
</evidence>
<protein>
    <submittedName>
        <fullName evidence="1">Uncharacterized protein</fullName>
    </submittedName>
</protein>
<name>A0AAD6M7Q8_9ROSI</name>
<proteinExistence type="predicted"/>
<organism evidence="1 2">
    <name type="scientific">Populus alba x Populus x berolinensis</name>
    <dbReference type="NCBI Taxonomy" id="444605"/>
    <lineage>
        <taxon>Eukaryota</taxon>
        <taxon>Viridiplantae</taxon>
        <taxon>Streptophyta</taxon>
        <taxon>Embryophyta</taxon>
        <taxon>Tracheophyta</taxon>
        <taxon>Spermatophyta</taxon>
        <taxon>Magnoliopsida</taxon>
        <taxon>eudicotyledons</taxon>
        <taxon>Gunneridae</taxon>
        <taxon>Pentapetalae</taxon>
        <taxon>rosids</taxon>
        <taxon>fabids</taxon>
        <taxon>Malpighiales</taxon>
        <taxon>Salicaceae</taxon>
        <taxon>Saliceae</taxon>
        <taxon>Populus</taxon>
    </lineage>
</organism>
<evidence type="ECO:0000313" key="1">
    <source>
        <dbReference type="EMBL" id="KAJ6980266.1"/>
    </source>
</evidence>
<comment type="caution">
    <text evidence="1">The sequence shown here is derived from an EMBL/GenBank/DDBJ whole genome shotgun (WGS) entry which is preliminary data.</text>
</comment>
<dbReference type="AlphaFoldDB" id="A0AAD6M7Q8"/>
<dbReference type="EMBL" id="JAQIZT010000011">
    <property type="protein sequence ID" value="KAJ6980266.1"/>
    <property type="molecule type" value="Genomic_DNA"/>
</dbReference>